<evidence type="ECO:0000256" key="2">
    <source>
        <dbReference type="ARBA" id="ARBA00022448"/>
    </source>
</evidence>
<dbReference type="AlphaFoldDB" id="A0A372DME3"/>
<keyword evidence="6 7" id="KW-0998">Cell outer membrane</keyword>
<evidence type="ECO:0000256" key="8">
    <source>
        <dbReference type="SAM" id="SignalP"/>
    </source>
</evidence>
<dbReference type="SUPFAM" id="SSF56935">
    <property type="entry name" value="Porins"/>
    <property type="match status" value="1"/>
</dbReference>
<comment type="caution">
    <text evidence="11">The sequence shown here is derived from an EMBL/GenBank/DDBJ whole genome shotgun (WGS) entry which is preliminary data.</text>
</comment>
<keyword evidence="11" id="KW-0675">Receptor</keyword>
<dbReference type="InterPro" id="IPR039426">
    <property type="entry name" value="TonB-dep_rcpt-like"/>
</dbReference>
<dbReference type="PANTHER" id="PTHR30069">
    <property type="entry name" value="TONB-DEPENDENT OUTER MEMBRANE RECEPTOR"/>
    <property type="match status" value="1"/>
</dbReference>
<dbReference type="GO" id="GO:0015344">
    <property type="term" value="F:siderophore uptake transmembrane transporter activity"/>
    <property type="evidence" value="ECO:0007669"/>
    <property type="project" value="TreeGrafter"/>
</dbReference>
<accession>A0A372DME3</accession>
<evidence type="ECO:0000256" key="1">
    <source>
        <dbReference type="ARBA" id="ARBA00004571"/>
    </source>
</evidence>
<dbReference type="GO" id="GO:0044718">
    <property type="term" value="P:siderophore transmembrane transport"/>
    <property type="evidence" value="ECO:0007669"/>
    <property type="project" value="TreeGrafter"/>
</dbReference>
<evidence type="ECO:0000256" key="5">
    <source>
        <dbReference type="ARBA" id="ARBA00023136"/>
    </source>
</evidence>
<keyword evidence="5 7" id="KW-0472">Membrane</keyword>
<dbReference type="Pfam" id="PF25183">
    <property type="entry name" value="OMP_b-brl_4"/>
    <property type="match status" value="2"/>
</dbReference>
<evidence type="ECO:0000256" key="7">
    <source>
        <dbReference type="PROSITE-ProRule" id="PRU01360"/>
    </source>
</evidence>
<proteinExistence type="inferred from homology"/>
<keyword evidence="3 7" id="KW-1134">Transmembrane beta strand</keyword>
<dbReference type="SUPFAM" id="SSF49452">
    <property type="entry name" value="Starch-binding domain-like"/>
    <property type="match status" value="1"/>
</dbReference>
<dbReference type="Gene3D" id="2.40.170.20">
    <property type="entry name" value="TonB-dependent receptor, beta-barrel domain"/>
    <property type="match status" value="1"/>
</dbReference>
<gene>
    <name evidence="11" type="ORF">D0Y53_06240</name>
</gene>
<evidence type="ECO:0000256" key="3">
    <source>
        <dbReference type="ARBA" id="ARBA00022452"/>
    </source>
</evidence>
<dbReference type="RefSeq" id="WP_117202360.1">
    <property type="nucleotide sequence ID" value="NZ_JBHTBK010000021.1"/>
</dbReference>
<sequence>MSNTRNLRKSVLCIAMGMCLSSLAAPVLAQSATGAIAGQAAAGTQVTVTNIASGASRTVTVDSDGSYRIGQLPPGQYSLSAGDAEPVAVTVSLGGTTSVNLTSEGTVNLDTVQVVGSRVVNRVDVFSTESATNVTREELARLPVDQSLGSVALLAPGVVSSGATFGGLTFGGSSVAENAVYINGLDVTDPYRRQGFSTVPFNFFQEFQVKTGGYSAEFGRSTGGVINAVTRSGGNEFHAGVQLTWEPSVWNWARDDHFHHDGTVDERDRTSRDDGSFFKTNLWASGPLVKDKLFFFAMYEARDANSRDIDTNDAFYTRSPDHFWGTKLDWRINDNHLLEFLAFSDKAESTTDIYTYTWDTDSLGRLKGDSIANSGGNNWSLTYTGHLSDNFVVKALYGVNKRSAANSSAQDPDCSIVVRDSTYTAMFGDETTPEGCHPTDGGINARFDEREAARLDFEWTLGDHLLRFGLDREVMDSDSASRYPGDGVSYTLLGIDADETDRELSNGADVPAGVTAYVDARHKVTGTPVSTEAQAIYIEDNWNVTPNLLLNIGLRADKFHNKLASGATFAQADFSDMISPRFGFSWDVKGDGTTKLFGNAGRYYIPLTNKLTDYFGGGTTDEHTYYVLDGFTVLEHPVAGTYLLPNLGAQIGPVNTDGNVPAPDDVRIEVARDLKQVYQDEFILGFQQAINQAWSYGINATYRELNRAVEDTRINHIADCPSYFWDDSASGFPIINPGETNTLWCENEGKWVTFDSSVDGYEASGSGAVMGYKRPKRTYKAVEFQLDRAWDDKWAFNASYIWSKSEGNIEGPVNSDTGYNDTNLVQFYDHPAVNERYGVLFNDHRHQIKLRGSYKLNDMWLFGATLSAISGGPITAFGVRWPNDNRAAGGSSEFSGGGSGWLCESGCDGNWTTRQFIYTERGAFGRLPWVKDMGLNVTFTPFQDVDLKARLSVYNLFNSQAMLNVHSRYESTPGNKRPYFGEGTVWQAPRYMQLVVTYNF</sequence>
<comment type="subcellular location">
    <subcellularLocation>
        <location evidence="1 7">Cell outer membrane</location>
        <topology evidence="1 7">Multi-pass membrane protein</topology>
    </subcellularLocation>
</comment>
<keyword evidence="12" id="KW-1185">Reference proteome</keyword>
<evidence type="ECO:0000313" key="11">
    <source>
        <dbReference type="EMBL" id="RFP60751.1"/>
    </source>
</evidence>
<feature type="domain" description="TonB-dependent transporter Oar-like beta-barrel" evidence="10">
    <location>
        <begin position="320"/>
        <end position="557"/>
    </location>
</feature>
<dbReference type="InterPro" id="IPR036942">
    <property type="entry name" value="Beta-barrel_TonB_sf"/>
</dbReference>
<dbReference type="Gene3D" id="2.170.130.10">
    <property type="entry name" value="TonB-dependent receptor, plug domain"/>
    <property type="match status" value="1"/>
</dbReference>
<comment type="similarity">
    <text evidence="7">Belongs to the TonB-dependent receptor family.</text>
</comment>
<evidence type="ECO:0000256" key="6">
    <source>
        <dbReference type="ARBA" id="ARBA00023237"/>
    </source>
</evidence>
<dbReference type="InterPro" id="IPR012910">
    <property type="entry name" value="Plug_dom"/>
</dbReference>
<dbReference type="Gene3D" id="2.60.40.1120">
    <property type="entry name" value="Carboxypeptidase-like, regulatory domain"/>
    <property type="match status" value="1"/>
</dbReference>
<dbReference type="GO" id="GO:0009279">
    <property type="term" value="C:cell outer membrane"/>
    <property type="evidence" value="ECO:0007669"/>
    <property type="project" value="UniProtKB-SubCell"/>
</dbReference>
<dbReference type="Proteomes" id="UP000262917">
    <property type="component" value="Unassembled WGS sequence"/>
</dbReference>
<dbReference type="InterPro" id="IPR037066">
    <property type="entry name" value="Plug_dom_sf"/>
</dbReference>
<reference evidence="11 12" key="1">
    <citation type="submission" date="2018-08" db="EMBL/GenBank/DDBJ databases">
        <title>Lysobacter weifangensis sp. nov., a new member of the family 'Xanthomonadaceae', isolated from soil in a farmland.</title>
        <authorList>
            <person name="Zhao H."/>
        </authorList>
    </citation>
    <scope>NUCLEOTIDE SEQUENCE [LARGE SCALE GENOMIC DNA]</scope>
    <source>
        <strain evidence="11 12">WF-2</strain>
    </source>
</reference>
<dbReference type="EMBL" id="QVPD01000005">
    <property type="protein sequence ID" value="RFP60751.1"/>
    <property type="molecule type" value="Genomic_DNA"/>
</dbReference>
<name>A0A372DME3_9GAMM</name>
<evidence type="ECO:0000259" key="10">
    <source>
        <dbReference type="Pfam" id="PF25183"/>
    </source>
</evidence>
<feature type="signal peptide" evidence="8">
    <location>
        <begin position="1"/>
        <end position="24"/>
    </location>
</feature>
<dbReference type="Pfam" id="PF13620">
    <property type="entry name" value="CarboxypepD_reg"/>
    <property type="match status" value="1"/>
</dbReference>
<keyword evidence="4 7" id="KW-0812">Transmembrane</keyword>
<organism evidence="11 12">
    <name type="scientific">Cognatiluteimonas weifangensis</name>
    <dbReference type="NCBI Taxonomy" id="2303539"/>
    <lineage>
        <taxon>Bacteria</taxon>
        <taxon>Pseudomonadati</taxon>
        <taxon>Pseudomonadota</taxon>
        <taxon>Gammaproteobacteria</taxon>
        <taxon>Lysobacterales</taxon>
        <taxon>Lysobacteraceae</taxon>
        <taxon>Cognatiluteimonas</taxon>
    </lineage>
</organism>
<evidence type="ECO:0000259" key="9">
    <source>
        <dbReference type="Pfam" id="PF07715"/>
    </source>
</evidence>
<evidence type="ECO:0000256" key="4">
    <source>
        <dbReference type="ARBA" id="ARBA00022692"/>
    </source>
</evidence>
<dbReference type="PROSITE" id="PS52016">
    <property type="entry name" value="TONB_DEPENDENT_REC_3"/>
    <property type="match status" value="1"/>
</dbReference>
<dbReference type="InterPro" id="IPR013784">
    <property type="entry name" value="Carb-bd-like_fold"/>
</dbReference>
<feature type="domain" description="TonB-dependent transporter Oar-like beta-barrel" evidence="10">
    <location>
        <begin position="577"/>
        <end position="877"/>
    </location>
</feature>
<dbReference type="InterPro" id="IPR057601">
    <property type="entry name" value="Oar-like_b-barrel"/>
</dbReference>
<keyword evidence="8" id="KW-0732">Signal</keyword>
<dbReference type="PANTHER" id="PTHR30069:SF46">
    <property type="entry name" value="OAR PROTEIN"/>
    <property type="match status" value="1"/>
</dbReference>
<dbReference type="OrthoDB" id="9768147at2"/>
<feature type="domain" description="TonB-dependent receptor plug" evidence="9">
    <location>
        <begin position="128"/>
        <end position="225"/>
    </location>
</feature>
<keyword evidence="2 7" id="KW-0813">Transport</keyword>
<dbReference type="GO" id="GO:0030246">
    <property type="term" value="F:carbohydrate binding"/>
    <property type="evidence" value="ECO:0007669"/>
    <property type="project" value="InterPro"/>
</dbReference>
<evidence type="ECO:0000313" key="12">
    <source>
        <dbReference type="Proteomes" id="UP000262917"/>
    </source>
</evidence>
<dbReference type="Pfam" id="PF07715">
    <property type="entry name" value="Plug"/>
    <property type="match status" value="1"/>
</dbReference>
<protein>
    <submittedName>
        <fullName evidence="11">TonB-dependent receptor</fullName>
    </submittedName>
</protein>
<feature type="chain" id="PRO_5016714061" evidence="8">
    <location>
        <begin position="25"/>
        <end position="1000"/>
    </location>
</feature>